<sequence>MGIISRTNYANASSMQEDQQQQPPCITCTTFNILAPIYKRLNHEGEIKQDRESDYKACWLARNHKILDWLLYERSSIICLQEFWIGNEELVNLYDKRLGDAGYINFKLGRTNNRGDGLLIAVQKEYFTVVNYKELHFNDCGDRVAQLLHVELGSSFSQSQNSDIRQEILIVNTHLLFPHDSSLCLVRLHQVRKHLVSVYKILQYVESYQKEHQLKPLPIMLCGDWNGSKRGHVYKFLRSQGFVSSYDAAHHYTDADAHKWVSHRNHRGNLCAVDFIWLLNPDKYQNLLKTSWSEAVFGMFKNSVTDSKLHPFQYLLRRASLTESDAFALLKVHNEDCITYSGFCEGLRQLNLIGHCHGLSVEETKDLWVQADINGNGVIDYKEFLQQIWDPTGSDQRDDKKNGQHDDVPNDSEEQTIGLSVKNAVLFPSDVENGKWPEDYSLSDHARLTVIFSPMPCSKMIS</sequence>
<dbReference type="InterPro" id="IPR005135">
    <property type="entry name" value="Endo/exonuclease/phosphatase"/>
</dbReference>
<keyword evidence="5" id="KW-1185">Reference proteome</keyword>
<accession>A0A371HLF2</accession>
<evidence type="ECO:0000313" key="5">
    <source>
        <dbReference type="Proteomes" id="UP000257109"/>
    </source>
</evidence>
<dbReference type="InterPro" id="IPR050410">
    <property type="entry name" value="CCR4/nocturin_mRNA_transcr"/>
</dbReference>
<dbReference type="InterPro" id="IPR011992">
    <property type="entry name" value="EF-hand-dom_pair"/>
</dbReference>
<dbReference type="Proteomes" id="UP000257109">
    <property type="component" value="Unassembled WGS sequence"/>
</dbReference>
<comment type="caution">
    <text evidence="4">The sequence shown here is derived from an EMBL/GenBank/DDBJ whole genome shotgun (WGS) entry which is preliminary data.</text>
</comment>
<reference evidence="4" key="1">
    <citation type="submission" date="2018-05" db="EMBL/GenBank/DDBJ databases">
        <title>Draft genome of Mucuna pruriens seed.</title>
        <authorList>
            <person name="Nnadi N.E."/>
            <person name="Vos R."/>
            <person name="Hasami M.H."/>
            <person name="Devisetty U.K."/>
            <person name="Aguiy J.C."/>
        </authorList>
    </citation>
    <scope>NUCLEOTIDE SEQUENCE [LARGE SCALE GENOMIC DNA]</scope>
    <source>
        <strain evidence="4">JCA_2017</strain>
    </source>
</reference>
<dbReference type="PANTHER" id="PTHR12121">
    <property type="entry name" value="CARBON CATABOLITE REPRESSOR PROTEIN 4"/>
    <property type="match status" value="1"/>
</dbReference>
<feature type="domain" description="Endonuclease/exonuclease/phosphatase" evidence="3">
    <location>
        <begin position="30"/>
        <end position="269"/>
    </location>
</feature>
<dbReference type="EMBL" id="QJKJ01002287">
    <property type="protein sequence ID" value="RDY03512.1"/>
    <property type="molecule type" value="Genomic_DNA"/>
</dbReference>
<protein>
    <submittedName>
        <fullName evidence="4">Calcium-binding protein</fullName>
    </submittedName>
</protein>
<gene>
    <name evidence="4" type="ORF">CR513_12890</name>
</gene>
<dbReference type="GO" id="GO:0000175">
    <property type="term" value="F:3'-5'-RNA exonuclease activity"/>
    <property type="evidence" value="ECO:0007669"/>
    <property type="project" value="TreeGrafter"/>
</dbReference>
<dbReference type="AlphaFoldDB" id="A0A371HLF2"/>
<evidence type="ECO:0000256" key="1">
    <source>
        <dbReference type="ARBA" id="ARBA00022837"/>
    </source>
</evidence>
<dbReference type="OrthoDB" id="10253982at2759"/>
<dbReference type="InterPro" id="IPR036691">
    <property type="entry name" value="Endo/exonu/phosph_ase_sf"/>
</dbReference>
<feature type="compositionally biased region" description="Basic and acidic residues" evidence="2">
    <location>
        <begin position="395"/>
        <end position="408"/>
    </location>
</feature>
<dbReference type="STRING" id="157652.A0A371HLF2"/>
<dbReference type="Pfam" id="PF03372">
    <property type="entry name" value="Exo_endo_phos"/>
    <property type="match status" value="1"/>
</dbReference>
<dbReference type="SUPFAM" id="SSF56219">
    <property type="entry name" value="DNase I-like"/>
    <property type="match status" value="1"/>
</dbReference>
<keyword evidence="1" id="KW-0106">Calcium</keyword>
<organism evidence="4 5">
    <name type="scientific">Mucuna pruriens</name>
    <name type="common">Velvet bean</name>
    <name type="synonym">Dolichos pruriens</name>
    <dbReference type="NCBI Taxonomy" id="157652"/>
    <lineage>
        <taxon>Eukaryota</taxon>
        <taxon>Viridiplantae</taxon>
        <taxon>Streptophyta</taxon>
        <taxon>Embryophyta</taxon>
        <taxon>Tracheophyta</taxon>
        <taxon>Spermatophyta</taxon>
        <taxon>Magnoliopsida</taxon>
        <taxon>eudicotyledons</taxon>
        <taxon>Gunneridae</taxon>
        <taxon>Pentapetalae</taxon>
        <taxon>rosids</taxon>
        <taxon>fabids</taxon>
        <taxon>Fabales</taxon>
        <taxon>Fabaceae</taxon>
        <taxon>Papilionoideae</taxon>
        <taxon>50 kb inversion clade</taxon>
        <taxon>NPAAA clade</taxon>
        <taxon>indigoferoid/millettioid clade</taxon>
        <taxon>Phaseoleae</taxon>
        <taxon>Mucuna</taxon>
    </lineage>
</organism>
<proteinExistence type="predicted"/>
<dbReference type="InterPro" id="IPR018247">
    <property type="entry name" value="EF_Hand_1_Ca_BS"/>
</dbReference>
<dbReference type="FunFam" id="3.60.10.10:FF:000055">
    <property type="entry name" value="Putative calcium-binding protein"/>
    <property type="match status" value="1"/>
</dbReference>
<dbReference type="PANTHER" id="PTHR12121:SF31">
    <property type="entry name" value="FAMILY PROTEIN, PUTATIVE, EXPRESSED-RELATED"/>
    <property type="match status" value="1"/>
</dbReference>
<evidence type="ECO:0000313" key="4">
    <source>
        <dbReference type="EMBL" id="RDY03512.1"/>
    </source>
</evidence>
<evidence type="ECO:0000259" key="3">
    <source>
        <dbReference type="Pfam" id="PF03372"/>
    </source>
</evidence>
<dbReference type="Gene3D" id="3.60.10.10">
    <property type="entry name" value="Endonuclease/exonuclease/phosphatase"/>
    <property type="match status" value="1"/>
</dbReference>
<name>A0A371HLF2_MUCPR</name>
<evidence type="ECO:0000256" key="2">
    <source>
        <dbReference type="SAM" id="MobiDB-lite"/>
    </source>
</evidence>
<dbReference type="SUPFAM" id="SSF47473">
    <property type="entry name" value="EF-hand"/>
    <property type="match status" value="1"/>
</dbReference>
<dbReference type="PROSITE" id="PS00018">
    <property type="entry name" value="EF_HAND_1"/>
    <property type="match status" value="1"/>
</dbReference>
<feature type="region of interest" description="Disordered" evidence="2">
    <location>
        <begin position="392"/>
        <end position="414"/>
    </location>
</feature>